<dbReference type="Gene3D" id="3.40.50.300">
    <property type="entry name" value="P-loop containing nucleotide triphosphate hydrolases"/>
    <property type="match status" value="1"/>
</dbReference>
<dbReference type="GO" id="GO:0005524">
    <property type="term" value="F:ATP binding"/>
    <property type="evidence" value="ECO:0007669"/>
    <property type="project" value="UniProtKB-KW"/>
</dbReference>
<dbReference type="GO" id="GO:0016020">
    <property type="term" value="C:membrane"/>
    <property type="evidence" value="ECO:0007669"/>
    <property type="project" value="InterPro"/>
</dbReference>
<accession>A0A2S7U274</accession>
<protein>
    <recommendedName>
        <fullName evidence="5">ABC transporter domain-containing protein</fullName>
    </recommendedName>
</protein>
<dbReference type="Pfam" id="PF00005">
    <property type="entry name" value="ABC_tran"/>
    <property type="match status" value="1"/>
</dbReference>
<dbReference type="InterPro" id="IPR003439">
    <property type="entry name" value="ABC_transporter-like_ATP-bd"/>
</dbReference>
<dbReference type="InterPro" id="IPR005670">
    <property type="entry name" value="PstB-like"/>
</dbReference>
<name>A0A2S7U274_9BACT</name>
<evidence type="ECO:0000256" key="1">
    <source>
        <dbReference type="ARBA" id="ARBA00022448"/>
    </source>
</evidence>
<comment type="caution">
    <text evidence="6">The sequence shown here is derived from an EMBL/GenBank/DDBJ whole genome shotgun (WGS) entry which is preliminary data.</text>
</comment>
<dbReference type="AlphaFoldDB" id="A0A2S7U274"/>
<reference evidence="6 7" key="1">
    <citation type="submission" date="2016-12" db="EMBL/GenBank/DDBJ databases">
        <title>Study of bacterial adaptation to deep sea.</title>
        <authorList>
            <person name="Song J."/>
            <person name="Yoshizawa S."/>
            <person name="Kogure K."/>
        </authorList>
    </citation>
    <scope>NUCLEOTIDE SEQUENCE [LARGE SCALE GENOMIC DNA]</scope>
    <source>
        <strain evidence="6 7">SAORIC-165</strain>
    </source>
</reference>
<evidence type="ECO:0000259" key="5">
    <source>
        <dbReference type="PROSITE" id="PS50893"/>
    </source>
</evidence>
<feature type="domain" description="ABC transporter" evidence="5">
    <location>
        <begin position="13"/>
        <end position="244"/>
    </location>
</feature>
<organism evidence="6 7">
    <name type="scientific">Rubritalea profundi</name>
    <dbReference type="NCBI Taxonomy" id="1658618"/>
    <lineage>
        <taxon>Bacteria</taxon>
        <taxon>Pseudomonadati</taxon>
        <taxon>Verrucomicrobiota</taxon>
        <taxon>Verrucomicrobiia</taxon>
        <taxon>Verrucomicrobiales</taxon>
        <taxon>Rubritaleaceae</taxon>
        <taxon>Rubritalea</taxon>
    </lineage>
</organism>
<dbReference type="GO" id="GO:0016887">
    <property type="term" value="F:ATP hydrolysis activity"/>
    <property type="evidence" value="ECO:0007669"/>
    <property type="project" value="InterPro"/>
</dbReference>
<proteinExistence type="predicted"/>
<keyword evidence="7" id="KW-1185">Reference proteome</keyword>
<dbReference type="GO" id="GO:0035435">
    <property type="term" value="P:phosphate ion transmembrane transport"/>
    <property type="evidence" value="ECO:0007669"/>
    <property type="project" value="InterPro"/>
</dbReference>
<evidence type="ECO:0000256" key="2">
    <source>
        <dbReference type="ARBA" id="ARBA00022592"/>
    </source>
</evidence>
<evidence type="ECO:0000313" key="6">
    <source>
        <dbReference type="EMBL" id="PQJ29095.1"/>
    </source>
</evidence>
<dbReference type="InterPro" id="IPR003593">
    <property type="entry name" value="AAA+_ATPase"/>
</dbReference>
<gene>
    <name evidence="6" type="ORF">BSZ32_11725</name>
</gene>
<dbReference type="PANTHER" id="PTHR43423:SF1">
    <property type="entry name" value="ABC TRANSPORTER I FAMILY MEMBER 17"/>
    <property type="match status" value="1"/>
</dbReference>
<keyword evidence="3" id="KW-0547">Nucleotide-binding</keyword>
<dbReference type="SUPFAM" id="SSF52540">
    <property type="entry name" value="P-loop containing nucleoside triphosphate hydrolases"/>
    <property type="match status" value="1"/>
</dbReference>
<dbReference type="GO" id="GO:0005315">
    <property type="term" value="F:phosphate transmembrane transporter activity"/>
    <property type="evidence" value="ECO:0007669"/>
    <property type="project" value="InterPro"/>
</dbReference>
<keyword evidence="2" id="KW-0592">Phosphate transport</keyword>
<keyword evidence="1" id="KW-0813">Transport</keyword>
<keyword evidence="4" id="KW-0067">ATP-binding</keyword>
<evidence type="ECO:0000256" key="4">
    <source>
        <dbReference type="ARBA" id="ARBA00022840"/>
    </source>
</evidence>
<sequence length="257" mass="27506">MTQGHQVEGKATFEICDLTVSLGGGAVVLDGLSHTIVAGKINALIGPSGCGKSTLLRCLNKLIEPTKGSIRLDGVDITDIDVLTLRARVGMVMQSATMFAGSIAENLAFGPSSLGQEIDRPRMKELLELVSLDPSLLDKDAQKLSGGQAQRVSIARSLANKPEVLLLDEPTSALDPAATRTIEATLIRLRDELGMTIVLVSHSMEQVERIADTSALMLDGKIIETGTPEHLLTGVHHHWTEQFAKGKLSSQKENQPN</sequence>
<dbReference type="InterPro" id="IPR027417">
    <property type="entry name" value="P-loop_NTPase"/>
</dbReference>
<dbReference type="CDD" id="cd03260">
    <property type="entry name" value="ABC_PstB_phosphate_transporter"/>
    <property type="match status" value="1"/>
</dbReference>
<evidence type="ECO:0000256" key="3">
    <source>
        <dbReference type="ARBA" id="ARBA00022741"/>
    </source>
</evidence>
<dbReference type="EMBL" id="MQWA01000001">
    <property type="protein sequence ID" value="PQJ29095.1"/>
    <property type="molecule type" value="Genomic_DNA"/>
</dbReference>
<evidence type="ECO:0000313" key="7">
    <source>
        <dbReference type="Proteomes" id="UP000239907"/>
    </source>
</evidence>
<dbReference type="SMART" id="SM00382">
    <property type="entry name" value="AAA"/>
    <property type="match status" value="1"/>
</dbReference>
<dbReference type="PANTHER" id="PTHR43423">
    <property type="entry name" value="ABC TRANSPORTER I FAMILY MEMBER 17"/>
    <property type="match status" value="1"/>
</dbReference>
<dbReference type="PROSITE" id="PS00211">
    <property type="entry name" value="ABC_TRANSPORTER_1"/>
    <property type="match status" value="1"/>
</dbReference>
<dbReference type="RefSeq" id="WP_105043585.1">
    <property type="nucleotide sequence ID" value="NZ_MQWA01000001.1"/>
</dbReference>
<dbReference type="InterPro" id="IPR017871">
    <property type="entry name" value="ABC_transporter-like_CS"/>
</dbReference>
<dbReference type="OrthoDB" id="9802185at2"/>
<dbReference type="Proteomes" id="UP000239907">
    <property type="component" value="Unassembled WGS sequence"/>
</dbReference>
<dbReference type="PROSITE" id="PS50893">
    <property type="entry name" value="ABC_TRANSPORTER_2"/>
    <property type="match status" value="1"/>
</dbReference>